<dbReference type="OrthoDB" id="448399at2759"/>
<dbReference type="PANTHER" id="PTHR23044">
    <property type="entry name" value="3'-5' EXONUCLEASE ERI1-RELATED"/>
    <property type="match status" value="1"/>
</dbReference>
<dbReference type="InterPro" id="IPR036397">
    <property type="entry name" value="RNaseH_sf"/>
</dbReference>
<evidence type="ECO:0000259" key="4">
    <source>
        <dbReference type="SMART" id="SM00479"/>
    </source>
</evidence>
<sequence length="208" mass="23962">MASASTSSIQRQKYDYFLVLDFEATCDNKSKLDQNEIIEFPVLKISGRTFECESIFHTYVTPTLNPQLTKFCTELTGITQSQVTNQPVLADVLQSFEEWLREENLLNPNVNFIFVTCGDWDLFTMLPSQCTHFNLQRAAYFDRWINIKKSFKRVTGKFANSGMMGMLNDLHIQHQGRHHSGIDDCKNIAAILKALAERGHVFEENRKK</sequence>
<evidence type="ECO:0000313" key="8">
    <source>
        <dbReference type="Proteomes" id="UP000663852"/>
    </source>
</evidence>
<evidence type="ECO:0000313" key="6">
    <source>
        <dbReference type="EMBL" id="CAF1534769.1"/>
    </source>
</evidence>
<feature type="domain" description="Exonuclease" evidence="4">
    <location>
        <begin position="16"/>
        <end position="201"/>
    </location>
</feature>
<keyword evidence="1" id="KW-0540">Nuclease</keyword>
<dbReference type="InterPro" id="IPR012337">
    <property type="entry name" value="RNaseH-like_sf"/>
</dbReference>
<evidence type="ECO:0000313" key="5">
    <source>
        <dbReference type="EMBL" id="CAF0853966.1"/>
    </source>
</evidence>
<gene>
    <name evidence="5" type="ORF">EDS130_LOCUS7459</name>
    <name evidence="6" type="ORF">XAT740_LOCUS41739</name>
</gene>
<dbReference type="AlphaFoldDB" id="A0A813WLC2"/>
<proteinExistence type="predicted"/>
<evidence type="ECO:0000256" key="1">
    <source>
        <dbReference type="ARBA" id="ARBA00022722"/>
    </source>
</evidence>
<comment type="caution">
    <text evidence="5">The sequence shown here is derived from an EMBL/GenBank/DDBJ whole genome shotgun (WGS) entry which is preliminary data.</text>
</comment>
<organism evidence="5 8">
    <name type="scientific">Adineta ricciae</name>
    <name type="common">Rotifer</name>
    <dbReference type="NCBI Taxonomy" id="249248"/>
    <lineage>
        <taxon>Eukaryota</taxon>
        <taxon>Metazoa</taxon>
        <taxon>Spiralia</taxon>
        <taxon>Gnathifera</taxon>
        <taxon>Rotifera</taxon>
        <taxon>Eurotatoria</taxon>
        <taxon>Bdelloidea</taxon>
        <taxon>Adinetida</taxon>
        <taxon>Adinetidae</taxon>
        <taxon>Adineta</taxon>
    </lineage>
</organism>
<dbReference type="EMBL" id="CAJNOR010004912">
    <property type="protein sequence ID" value="CAF1534769.1"/>
    <property type="molecule type" value="Genomic_DNA"/>
</dbReference>
<dbReference type="SUPFAM" id="SSF53098">
    <property type="entry name" value="Ribonuclease H-like"/>
    <property type="match status" value="1"/>
</dbReference>
<accession>A0A813WLC2</accession>
<dbReference type="PANTHER" id="PTHR23044:SF61">
    <property type="entry name" value="3'-5' EXORIBONUCLEASE 1-RELATED"/>
    <property type="match status" value="1"/>
</dbReference>
<dbReference type="SMART" id="SM00479">
    <property type="entry name" value="EXOIII"/>
    <property type="match status" value="1"/>
</dbReference>
<reference evidence="5" key="1">
    <citation type="submission" date="2021-02" db="EMBL/GenBank/DDBJ databases">
        <authorList>
            <person name="Nowell W R."/>
        </authorList>
    </citation>
    <scope>NUCLEOTIDE SEQUENCE</scope>
</reference>
<dbReference type="Proteomes" id="UP000663852">
    <property type="component" value="Unassembled WGS sequence"/>
</dbReference>
<dbReference type="Gene3D" id="3.30.420.10">
    <property type="entry name" value="Ribonuclease H-like superfamily/Ribonuclease H"/>
    <property type="match status" value="1"/>
</dbReference>
<dbReference type="EMBL" id="CAJNOJ010000022">
    <property type="protein sequence ID" value="CAF0853966.1"/>
    <property type="molecule type" value="Genomic_DNA"/>
</dbReference>
<dbReference type="InterPro" id="IPR013520">
    <property type="entry name" value="Ribonucl_H"/>
</dbReference>
<dbReference type="GO" id="GO:0003676">
    <property type="term" value="F:nucleic acid binding"/>
    <property type="evidence" value="ECO:0007669"/>
    <property type="project" value="InterPro"/>
</dbReference>
<name>A0A813WLC2_ADIRI</name>
<dbReference type="InterPro" id="IPR051274">
    <property type="entry name" value="3-5_Exoribonuclease"/>
</dbReference>
<dbReference type="InterPro" id="IPR047201">
    <property type="entry name" value="ERI-1_3'hExo-like"/>
</dbReference>
<dbReference type="Pfam" id="PF00929">
    <property type="entry name" value="RNase_T"/>
    <property type="match status" value="1"/>
</dbReference>
<evidence type="ECO:0000256" key="3">
    <source>
        <dbReference type="ARBA" id="ARBA00022839"/>
    </source>
</evidence>
<dbReference type="Proteomes" id="UP000663828">
    <property type="component" value="Unassembled WGS sequence"/>
</dbReference>
<keyword evidence="7" id="KW-1185">Reference proteome</keyword>
<dbReference type="GO" id="GO:0000175">
    <property type="term" value="F:3'-5'-RNA exonuclease activity"/>
    <property type="evidence" value="ECO:0007669"/>
    <property type="project" value="InterPro"/>
</dbReference>
<protein>
    <recommendedName>
        <fullName evidence="4">Exonuclease domain-containing protein</fullName>
    </recommendedName>
</protein>
<evidence type="ECO:0000256" key="2">
    <source>
        <dbReference type="ARBA" id="ARBA00022801"/>
    </source>
</evidence>
<dbReference type="CDD" id="cd06133">
    <property type="entry name" value="ERI-1_3'hExo_like"/>
    <property type="match status" value="1"/>
</dbReference>
<keyword evidence="3" id="KW-0269">Exonuclease</keyword>
<evidence type="ECO:0000313" key="7">
    <source>
        <dbReference type="Proteomes" id="UP000663828"/>
    </source>
</evidence>
<keyword evidence="2" id="KW-0378">Hydrolase</keyword>